<evidence type="ECO:0000256" key="2">
    <source>
        <dbReference type="ARBA" id="ARBA00022475"/>
    </source>
</evidence>
<dbReference type="FunFam" id="3.80.10.10:FF:000833">
    <property type="entry name" value="Protein TOO MANY MOUTHS"/>
    <property type="match status" value="1"/>
</dbReference>
<reference evidence="8 9" key="1">
    <citation type="journal article" date="2023" name="G3 (Bethesda)">
        <title>A chromosome-length genome assembly and annotation of blackberry (Rubus argutus, cv. 'Hillquist').</title>
        <authorList>
            <person name="Bruna T."/>
            <person name="Aryal R."/>
            <person name="Dudchenko O."/>
            <person name="Sargent D.J."/>
            <person name="Mead D."/>
            <person name="Buti M."/>
            <person name="Cavallini A."/>
            <person name="Hytonen T."/>
            <person name="Andres J."/>
            <person name="Pham M."/>
            <person name="Weisz D."/>
            <person name="Mascagni F."/>
            <person name="Usai G."/>
            <person name="Natali L."/>
            <person name="Bassil N."/>
            <person name="Fernandez G.E."/>
            <person name="Lomsadze A."/>
            <person name="Armour M."/>
            <person name="Olukolu B."/>
            <person name="Poorten T."/>
            <person name="Britton C."/>
            <person name="Davik J."/>
            <person name="Ashrafi H."/>
            <person name="Aiden E.L."/>
            <person name="Borodovsky M."/>
            <person name="Worthington M."/>
        </authorList>
    </citation>
    <scope>NUCLEOTIDE SEQUENCE [LARGE SCALE GENOMIC DNA]</scope>
    <source>
        <strain evidence="8">PI 553951</strain>
    </source>
</reference>
<proteinExistence type="predicted"/>
<name>A0AAW1WJB2_RUBAR</name>
<dbReference type="Proteomes" id="UP001457282">
    <property type="component" value="Unassembled WGS sequence"/>
</dbReference>
<comment type="caution">
    <text evidence="8">The sequence shown here is derived from an EMBL/GenBank/DDBJ whole genome shotgun (WGS) entry which is preliminary data.</text>
</comment>
<dbReference type="SUPFAM" id="SSF52058">
    <property type="entry name" value="L domain-like"/>
    <property type="match status" value="1"/>
</dbReference>
<dbReference type="InterPro" id="IPR001611">
    <property type="entry name" value="Leu-rich_rpt"/>
</dbReference>
<dbReference type="AlphaFoldDB" id="A0AAW1WJB2"/>
<keyword evidence="4 7" id="KW-0732">Signal</keyword>
<organism evidence="8 9">
    <name type="scientific">Rubus argutus</name>
    <name type="common">Southern blackberry</name>
    <dbReference type="NCBI Taxonomy" id="59490"/>
    <lineage>
        <taxon>Eukaryota</taxon>
        <taxon>Viridiplantae</taxon>
        <taxon>Streptophyta</taxon>
        <taxon>Embryophyta</taxon>
        <taxon>Tracheophyta</taxon>
        <taxon>Spermatophyta</taxon>
        <taxon>Magnoliopsida</taxon>
        <taxon>eudicotyledons</taxon>
        <taxon>Gunneridae</taxon>
        <taxon>Pentapetalae</taxon>
        <taxon>rosids</taxon>
        <taxon>fabids</taxon>
        <taxon>Rosales</taxon>
        <taxon>Rosaceae</taxon>
        <taxon>Rosoideae</taxon>
        <taxon>Rosoideae incertae sedis</taxon>
        <taxon>Rubus</taxon>
    </lineage>
</organism>
<keyword evidence="5" id="KW-0677">Repeat</keyword>
<dbReference type="FunFam" id="3.80.10.10:FF:000269">
    <property type="entry name" value="Piriformospora indica-insensitive protein 2"/>
    <property type="match status" value="1"/>
</dbReference>
<evidence type="ECO:0000313" key="8">
    <source>
        <dbReference type="EMBL" id="KAK9924055.1"/>
    </source>
</evidence>
<dbReference type="Pfam" id="PF13855">
    <property type="entry name" value="LRR_8"/>
    <property type="match status" value="2"/>
</dbReference>
<dbReference type="Gene3D" id="3.80.10.10">
    <property type="entry name" value="Ribonuclease Inhibitor"/>
    <property type="match status" value="3"/>
</dbReference>
<accession>A0AAW1WJB2</accession>
<keyword evidence="3" id="KW-0433">Leucine-rich repeat</keyword>
<dbReference type="GO" id="GO:0005886">
    <property type="term" value="C:plasma membrane"/>
    <property type="evidence" value="ECO:0007669"/>
    <property type="project" value="UniProtKB-SubCell"/>
</dbReference>
<dbReference type="PRINTS" id="PR00019">
    <property type="entry name" value="LEURICHRPT"/>
</dbReference>
<dbReference type="GO" id="GO:0051707">
    <property type="term" value="P:response to other organism"/>
    <property type="evidence" value="ECO:0007669"/>
    <property type="project" value="UniProtKB-ARBA"/>
</dbReference>
<sequence>MLQQTKPPYLDTMCCSLSNSLPLILLLLLSLPSSIPSVSTTKAHHPTNTINMVPSEAETLFTIMESMSTDKTWRVSFPNPCQPGSTWPGIECKLGADNHLHVSRLDFGNHPNPSCKKTATFPSAISALPHLQSVFFFNCFTHTKTTLSVSRVSNDSSLQQLSLRSNPALVGPIPPQISSLKSLQILTLSQNHLTGKIPLEIFSLNSLVHLDLSYNMLTGTIPVQLGSLTNLQGLDLSYNVLTGPIPNTIGELGLLQKFDFSSNLLSGVIPDGIEKLSLLNFMALSNNKLHGQFPKGLEKLQSLQYLILDGNPMYITLPLEFGKLVKLQELRLADSGYLGTIPESFSQLKNLSTLSLQNNRLTGEIPVGFGSLSHIYHLNLSRNMLGGVLPFNSSFFSRLGRNLDLSGNPGLCLSPSEAHSLKIGVNVCGSNNNGSSMLPLKKSQASSGLSKSFSLFIPALCVLGLHQILFLV</sequence>
<feature type="chain" id="PRO_5043497830" evidence="7">
    <location>
        <begin position="38"/>
        <end position="472"/>
    </location>
</feature>
<evidence type="ECO:0000256" key="5">
    <source>
        <dbReference type="ARBA" id="ARBA00022737"/>
    </source>
</evidence>
<evidence type="ECO:0000256" key="3">
    <source>
        <dbReference type="ARBA" id="ARBA00022614"/>
    </source>
</evidence>
<comment type="subcellular location">
    <subcellularLocation>
        <location evidence="1">Cell membrane</location>
    </subcellularLocation>
</comment>
<dbReference type="SMART" id="SM00369">
    <property type="entry name" value="LRR_TYP"/>
    <property type="match status" value="3"/>
</dbReference>
<dbReference type="InterPro" id="IPR032675">
    <property type="entry name" value="LRR_dom_sf"/>
</dbReference>
<keyword evidence="9" id="KW-1185">Reference proteome</keyword>
<gene>
    <name evidence="8" type="ORF">M0R45_032444</name>
</gene>
<dbReference type="InterPro" id="IPR003591">
    <property type="entry name" value="Leu-rich_rpt_typical-subtyp"/>
</dbReference>
<protein>
    <submittedName>
        <fullName evidence="8">Uncharacterized protein</fullName>
    </submittedName>
</protein>
<dbReference type="EMBL" id="JBEDUW010000006">
    <property type="protein sequence ID" value="KAK9924055.1"/>
    <property type="molecule type" value="Genomic_DNA"/>
</dbReference>
<dbReference type="PANTHER" id="PTHR48065">
    <property type="entry name" value="OS10G0469600 PROTEIN"/>
    <property type="match status" value="1"/>
</dbReference>
<evidence type="ECO:0000256" key="6">
    <source>
        <dbReference type="ARBA" id="ARBA00023136"/>
    </source>
</evidence>
<evidence type="ECO:0000313" key="9">
    <source>
        <dbReference type="Proteomes" id="UP001457282"/>
    </source>
</evidence>
<keyword evidence="6" id="KW-0472">Membrane</keyword>
<dbReference type="Pfam" id="PF00560">
    <property type="entry name" value="LRR_1"/>
    <property type="match status" value="1"/>
</dbReference>
<evidence type="ECO:0000256" key="7">
    <source>
        <dbReference type="SAM" id="SignalP"/>
    </source>
</evidence>
<feature type="signal peptide" evidence="7">
    <location>
        <begin position="1"/>
        <end position="37"/>
    </location>
</feature>
<evidence type="ECO:0000256" key="1">
    <source>
        <dbReference type="ARBA" id="ARBA00004236"/>
    </source>
</evidence>
<keyword evidence="2" id="KW-1003">Cell membrane</keyword>
<dbReference type="PANTHER" id="PTHR48065:SF11">
    <property type="entry name" value="OS11G0213300 PROTEIN"/>
    <property type="match status" value="1"/>
</dbReference>
<evidence type="ECO:0000256" key="4">
    <source>
        <dbReference type="ARBA" id="ARBA00022729"/>
    </source>
</evidence>